<keyword evidence="3 4" id="KW-0378">Hydrolase</keyword>
<gene>
    <name evidence="6" type="ORF">A3K89_03280</name>
</gene>
<dbReference type="EMBL" id="LVHI01000012">
    <property type="protein sequence ID" value="OAK54419.1"/>
    <property type="molecule type" value="Genomic_DNA"/>
</dbReference>
<comment type="caution">
    <text evidence="6">The sequence shown here is derived from an EMBL/GenBank/DDBJ whole genome shotgun (WGS) entry which is preliminary data.</text>
</comment>
<name>A0A177YGR4_9NOCA</name>
<dbReference type="InterPro" id="IPR002018">
    <property type="entry name" value="CarbesteraseB"/>
</dbReference>
<dbReference type="PROSITE" id="PS00122">
    <property type="entry name" value="CARBOXYLESTERASE_B_1"/>
    <property type="match status" value="1"/>
</dbReference>
<evidence type="ECO:0000259" key="5">
    <source>
        <dbReference type="Pfam" id="PF00135"/>
    </source>
</evidence>
<proteinExistence type="inferred from homology"/>
<dbReference type="SUPFAM" id="SSF53474">
    <property type="entry name" value="alpha/beta-Hydrolases"/>
    <property type="match status" value="1"/>
</dbReference>
<sequence length="514" mass="55681">MAFNTRIATLDGVVEGKTVGDLVTWRGIPYAAPPVGPRRLRAPQPVEPWTGVRDATEWGNASVQHKRGTMLSIGKYQPSSEDCLTLNVLAPGRRSATPRPVMVFIHGGAYTLGTSATPLYGGGSLVRRSLRDSHGVVYVSINYRLGALGYLDMTQFSTEARQFDSNLGLRDQVAALEWVQRNIAQFGGDPNNVTVFGESAGGNAVTTLLATPAAKGLFTQAIAESSAPGLVGTHANATQWAAQFLDFLGHDGDPADALDTADVTRLGRAGTKLALTVASATPGLHPFGPVVDGDYLPKNPLDAYQDGSAHRVPLIIGTNAREGTLFPKVLDALPTNPERIDKLFSLTDPSAKDAVLEAYPGYPAEAAAIDVGGDFTFWKPSLEVAEAHSAYAPTYSYRFDFAPRIMRWLGLDATHGFELFAVFGISNTTFGKAMTLPGGRKAFADVTERVQSQWLEFARTGAPLPSWPKYDEQSRETMIFDARTRVQRDPRRDRRRAWEGYRGYASLKTEPSTT</sequence>
<evidence type="ECO:0000256" key="2">
    <source>
        <dbReference type="ARBA" id="ARBA00010515"/>
    </source>
</evidence>
<dbReference type="PROSITE" id="PS00941">
    <property type="entry name" value="CARBOXYLESTERASE_B_2"/>
    <property type="match status" value="1"/>
</dbReference>
<dbReference type="Pfam" id="PF00135">
    <property type="entry name" value="COesterase"/>
    <property type="match status" value="1"/>
</dbReference>
<evidence type="ECO:0000256" key="1">
    <source>
        <dbReference type="ARBA" id="ARBA00005964"/>
    </source>
</evidence>
<dbReference type="InterPro" id="IPR002168">
    <property type="entry name" value="Lipase_GDXG_HIS_AS"/>
</dbReference>
<evidence type="ECO:0000313" key="7">
    <source>
        <dbReference type="Proteomes" id="UP000077519"/>
    </source>
</evidence>
<dbReference type="Gene3D" id="3.40.50.1820">
    <property type="entry name" value="alpha/beta hydrolase"/>
    <property type="match status" value="1"/>
</dbReference>
<evidence type="ECO:0000313" key="6">
    <source>
        <dbReference type="EMBL" id="OAK54419.1"/>
    </source>
</evidence>
<reference evidence="6 7" key="1">
    <citation type="submission" date="2016-03" db="EMBL/GenBank/DDBJ databases">
        <title>Genome sequence of Rhodococcus kyotonensis KB10.</title>
        <authorList>
            <person name="Jeong H."/>
            <person name="Hong C.E."/>
            <person name="Jo S.H."/>
            <person name="Park J.M."/>
        </authorList>
    </citation>
    <scope>NUCLEOTIDE SEQUENCE [LARGE SCALE GENOMIC DNA]</scope>
    <source>
        <strain evidence="6 7">KB10</strain>
    </source>
</reference>
<organism evidence="6 7">
    <name type="scientific">Rhodococcoides kyotonense</name>
    <dbReference type="NCBI Taxonomy" id="398843"/>
    <lineage>
        <taxon>Bacteria</taxon>
        <taxon>Bacillati</taxon>
        <taxon>Actinomycetota</taxon>
        <taxon>Actinomycetes</taxon>
        <taxon>Mycobacteriales</taxon>
        <taxon>Nocardiaceae</taxon>
        <taxon>Rhodococcoides</taxon>
    </lineage>
</organism>
<dbReference type="InterPro" id="IPR029058">
    <property type="entry name" value="AB_hydrolase_fold"/>
</dbReference>
<keyword evidence="7" id="KW-1185">Reference proteome</keyword>
<dbReference type="Proteomes" id="UP000077519">
    <property type="component" value="Unassembled WGS sequence"/>
</dbReference>
<dbReference type="InterPro" id="IPR019819">
    <property type="entry name" value="Carboxylesterase_B_CS"/>
</dbReference>
<accession>A0A177YGR4</accession>
<protein>
    <recommendedName>
        <fullName evidence="4">Carboxylic ester hydrolase</fullName>
        <ecNumber evidence="4">3.1.1.-</ecNumber>
    </recommendedName>
</protein>
<comment type="similarity">
    <text evidence="1 4">Belongs to the type-B carboxylesterase/lipase family.</text>
</comment>
<dbReference type="RefSeq" id="WP_068424577.1">
    <property type="nucleotide sequence ID" value="NZ_LVHI01000012.1"/>
</dbReference>
<dbReference type="ESTHER" id="9noca-a0a177ygr4">
    <property type="family name" value="Carb_B_Bacteria"/>
</dbReference>
<evidence type="ECO:0000256" key="3">
    <source>
        <dbReference type="ARBA" id="ARBA00022801"/>
    </source>
</evidence>
<comment type="similarity">
    <text evidence="2">Belongs to the 'GDXG' lipolytic enzyme family.</text>
</comment>
<dbReference type="PROSITE" id="PS01173">
    <property type="entry name" value="LIPASE_GDXG_HIS"/>
    <property type="match status" value="1"/>
</dbReference>
<dbReference type="InterPro" id="IPR019826">
    <property type="entry name" value="Carboxylesterase_B_AS"/>
</dbReference>
<dbReference type="GO" id="GO:0016787">
    <property type="term" value="F:hydrolase activity"/>
    <property type="evidence" value="ECO:0007669"/>
    <property type="project" value="UniProtKB-KW"/>
</dbReference>
<feature type="domain" description="Carboxylesterase type B" evidence="5">
    <location>
        <begin position="7"/>
        <end position="497"/>
    </location>
</feature>
<dbReference type="InterPro" id="IPR050309">
    <property type="entry name" value="Type-B_Carboxylest/Lipase"/>
</dbReference>
<dbReference type="AlphaFoldDB" id="A0A177YGR4"/>
<dbReference type="EC" id="3.1.1.-" evidence="4"/>
<dbReference type="PANTHER" id="PTHR11559">
    <property type="entry name" value="CARBOXYLESTERASE"/>
    <property type="match status" value="1"/>
</dbReference>
<evidence type="ECO:0000256" key="4">
    <source>
        <dbReference type="RuleBase" id="RU361235"/>
    </source>
</evidence>